<name>A0ABQ8LAX3_LABRO</name>
<evidence type="ECO:0000256" key="1">
    <source>
        <dbReference type="ARBA" id="ARBA00001936"/>
    </source>
</evidence>
<dbReference type="EMBL" id="JACTAM010000081">
    <property type="protein sequence ID" value="KAI2647897.1"/>
    <property type="molecule type" value="Genomic_DNA"/>
</dbReference>
<keyword evidence="3 7" id="KW-0479">Metal-binding</keyword>
<evidence type="ECO:0000259" key="8">
    <source>
        <dbReference type="Pfam" id="PF00557"/>
    </source>
</evidence>
<reference evidence="9 10" key="1">
    <citation type="submission" date="2022-01" db="EMBL/GenBank/DDBJ databases">
        <title>A high-quality chromosome-level genome assembly of rohu carp, Labeo rohita.</title>
        <authorList>
            <person name="Arick M.A. II"/>
            <person name="Hsu C.-Y."/>
            <person name="Magbanua Z."/>
            <person name="Pechanova O."/>
            <person name="Grover C."/>
            <person name="Miller E."/>
            <person name="Thrash A."/>
            <person name="Ezzel L."/>
            <person name="Alam S."/>
            <person name="Benzie J."/>
            <person name="Hamilton M."/>
            <person name="Karsi A."/>
            <person name="Lawrence M.L."/>
            <person name="Peterson D.G."/>
        </authorList>
    </citation>
    <scope>NUCLEOTIDE SEQUENCE [LARGE SCALE GENOMIC DNA]</scope>
    <source>
        <strain evidence="10">BAU-BD-2019</strain>
        <tissue evidence="9">Blood</tissue>
    </source>
</reference>
<evidence type="ECO:0000256" key="7">
    <source>
        <dbReference type="RuleBase" id="RU000590"/>
    </source>
</evidence>
<protein>
    <submittedName>
        <fullName evidence="9">Xaa-Pro dipeptidase</fullName>
    </submittedName>
</protein>
<dbReference type="SUPFAM" id="SSF55920">
    <property type="entry name" value="Creatinase/aminopeptidase"/>
    <property type="match status" value="1"/>
</dbReference>
<evidence type="ECO:0000256" key="3">
    <source>
        <dbReference type="ARBA" id="ARBA00022723"/>
    </source>
</evidence>
<keyword evidence="10" id="KW-1185">Reference proteome</keyword>
<evidence type="ECO:0000256" key="5">
    <source>
        <dbReference type="ARBA" id="ARBA00023049"/>
    </source>
</evidence>
<comment type="caution">
    <text evidence="9">The sequence shown here is derived from an EMBL/GenBank/DDBJ whole genome shotgun (WGS) entry which is preliminary data.</text>
</comment>
<evidence type="ECO:0000313" key="10">
    <source>
        <dbReference type="Proteomes" id="UP000830375"/>
    </source>
</evidence>
<dbReference type="PROSITE" id="PS00491">
    <property type="entry name" value="PROLINE_PEPTIDASE"/>
    <property type="match status" value="1"/>
</dbReference>
<comment type="cofactor">
    <cofactor evidence="1">
        <name>Mn(2+)</name>
        <dbReference type="ChEBI" id="CHEBI:29035"/>
    </cofactor>
</comment>
<dbReference type="InterPro" id="IPR001131">
    <property type="entry name" value="Peptidase_M24B_aminopep-P_CS"/>
</dbReference>
<evidence type="ECO:0000256" key="6">
    <source>
        <dbReference type="ARBA" id="ARBA00023211"/>
    </source>
</evidence>
<keyword evidence="6" id="KW-0464">Manganese</keyword>
<sequence length="200" mass="22192">MFWGCFAASGIGCLGCMNGVKKSDDYQRILGRNVVASVRKLRLHQRSWVFQQDNDPNHTSKSLEIAVFMPHGLGHLLGIDVHDVGGYPEGTERVDEPGLKSLRMGRVVQERMVLTVEPGIYFINHLLDEALNSQKQCGFINNDVLARFRGFGGVRIEDDIAVTADGVELLTCVPRTVEEIEAFMADETSKPFSPISSQKL</sequence>
<dbReference type="Proteomes" id="UP000830375">
    <property type="component" value="Unassembled WGS sequence"/>
</dbReference>
<dbReference type="InterPro" id="IPR052433">
    <property type="entry name" value="X-Pro_dipept-like"/>
</dbReference>
<gene>
    <name evidence="9" type="ORF">H4Q32_027810</name>
</gene>
<keyword evidence="2" id="KW-0645">Protease</keyword>
<evidence type="ECO:0000313" key="9">
    <source>
        <dbReference type="EMBL" id="KAI2647897.1"/>
    </source>
</evidence>
<keyword evidence="5" id="KW-0482">Metalloprotease</keyword>
<dbReference type="PANTHER" id="PTHR48480:SF2">
    <property type="entry name" value="PEPTIDASE D"/>
    <property type="match status" value="1"/>
</dbReference>
<comment type="similarity">
    <text evidence="7">Belongs to the peptidase M24B family.</text>
</comment>
<dbReference type="Pfam" id="PF00557">
    <property type="entry name" value="Peptidase_M24"/>
    <property type="match status" value="1"/>
</dbReference>
<proteinExistence type="inferred from homology"/>
<keyword evidence="4" id="KW-0378">Hydrolase</keyword>
<evidence type="ECO:0000256" key="4">
    <source>
        <dbReference type="ARBA" id="ARBA00022801"/>
    </source>
</evidence>
<dbReference type="InterPro" id="IPR000994">
    <property type="entry name" value="Pept_M24"/>
</dbReference>
<evidence type="ECO:0000256" key="2">
    <source>
        <dbReference type="ARBA" id="ARBA00022670"/>
    </source>
</evidence>
<dbReference type="Gene3D" id="3.90.230.10">
    <property type="entry name" value="Creatinase/methionine aminopeptidase superfamily"/>
    <property type="match status" value="1"/>
</dbReference>
<dbReference type="PANTHER" id="PTHR48480">
    <property type="match status" value="1"/>
</dbReference>
<feature type="domain" description="Peptidase M24" evidence="8">
    <location>
        <begin position="65"/>
        <end position="164"/>
    </location>
</feature>
<dbReference type="InterPro" id="IPR036005">
    <property type="entry name" value="Creatinase/aminopeptidase-like"/>
</dbReference>
<accession>A0ABQ8LAX3</accession>
<organism evidence="9 10">
    <name type="scientific">Labeo rohita</name>
    <name type="common">Indian major carp</name>
    <name type="synonym">Cyprinus rohita</name>
    <dbReference type="NCBI Taxonomy" id="84645"/>
    <lineage>
        <taxon>Eukaryota</taxon>
        <taxon>Metazoa</taxon>
        <taxon>Chordata</taxon>
        <taxon>Craniata</taxon>
        <taxon>Vertebrata</taxon>
        <taxon>Euteleostomi</taxon>
        <taxon>Actinopterygii</taxon>
        <taxon>Neopterygii</taxon>
        <taxon>Teleostei</taxon>
        <taxon>Ostariophysi</taxon>
        <taxon>Cypriniformes</taxon>
        <taxon>Cyprinidae</taxon>
        <taxon>Labeoninae</taxon>
        <taxon>Labeonini</taxon>
        <taxon>Labeo</taxon>
    </lineage>
</organism>